<name>A0AAN8N063_9PEZI</name>
<evidence type="ECO:0000313" key="3">
    <source>
        <dbReference type="Proteomes" id="UP001313282"/>
    </source>
</evidence>
<comment type="caution">
    <text evidence="2">The sequence shown here is derived from an EMBL/GenBank/DDBJ whole genome shotgun (WGS) entry which is preliminary data.</text>
</comment>
<keyword evidence="1" id="KW-1133">Transmembrane helix</keyword>
<feature type="transmembrane region" description="Helical" evidence="1">
    <location>
        <begin position="96"/>
        <end position="120"/>
    </location>
</feature>
<sequence>MHFAIHKLPPTSHPSRRLLRTYYLSYISLLCSLKIYLLLAIIYHGRRLGMPFDPTFVFHIFLTWVTTVTNIGRFIEHVRVKDFEEYMKLMREGTAVGRFDGVIAGIWLLPYLMIPFALFGDFKYNGLTWGIPIPLVLGYTTSRWLYRRINATYHTGEYAKLATDEEDVLDNDGLPAYEEEISHPLVPSSAPAPVVVNVHAPAPVASGVDGQERV</sequence>
<organism evidence="2 3">
    <name type="scientific">Orbilia javanica</name>
    <dbReference type="NCBI Taxonomy" id="47235"/>
    <lineage>
        <taxon>Eukaryota</taxon>
        <taxon>Fungi</taxon>
        <taxon>Dikarya</taxon>
        <taxon>Ascomycota</taxon>
        <taxon>Pezizomycotina</taxon>
        <taxon>Orbiliomycetes</taxon>
        <taxon>Orbiliales</taxon>
        <taxon>Orbiliaceae</taxon>
        <taxon>Orbilia</taxon>
    </lineage>
</organism>
<gene>
    <name evidence="2" type="ORF">TWF718_001033</name>
</gene>
<accession>A0AAN8N063</accession>
<keyword evidence="1" id="KW-0472">Membrane</keyword>
<dbReference type="EMBL" id="JAVHNR010000001">
    <property type="protein sequence ID" value="KAK6356691.1"/>
    <property type="molecule type" value="Genomic_DNA"/>
</dbReference>
<evidence type="ECO:0000313" key="2">
    <source>
        <dbReference type="EMBL" id="KAK6356691.1"/>
    </source>
</evidence>
<feature type="transmembrane region" description="Helical" evidence="1">
    <location>
        <begin position="126"/>
        <end position="146"/>
    </location>
</feature>
<reference evidence="2 3" key="1">
    <citation type="submission" date="2019-10" db="EMBL/GenBank/DDBJ databases">
        <authorList>
            <person name="Palmer J.M."/>
        </authorList>
    </citation>
    <scope>NUCLEOTIDE SEQUENCE [LARGE SCALE GENOMIC DNA]</scope>
    <source>
        <strain evidence="2 3">TWF718</strain>
    </source>
</reference>
<keyword evidence="3" id="KW-1185">Reference proteome</keyword>
<proteinExistence type="predicted"/>
<feature type="transmembrane region" description="Helical" evidence="1">
    <location>
        <begin position="21"/>
        <end position="44"/>
    </location>
</feature>
<evidence type="ECO:0000256" key="1">
    <source>
        <dbReference type="SAM" id="Phobius"/>
    </source>
</evidence>
<feature type="transmembrane region" description="Helical" evidence="1">
    <location>
        <begin position="56"/>
        <end position="75"/>
    </location>
</feature>
<keyword evidence="1" id="KW-0812">Transmembrane</keyword>
<dbReference type="AlphaFoldDB" id="A0AAN8N063"/>
<protein>
    <submittedName>
        <fullName evidence="2">Uncharacterized protein</fullName>
    </submittedName>
</protein>
<dbReference type="Proteomes" id="UP001313282">
    <property type="component" value="Unassembled WGS sequence"/>
</dbReference>